<gene>
    <name evidence="1" type="ORF">AVEN_152949_1</name>
</gene>
<dbReference type="EMBL" id="BGPR01000013">
    <property type="protein sequence ID" value="GBL77734.1"/>
    <property type="molecule type" value="Genomic_DNA"/>
</dbReference>
<evidence type="ECO:0000313" key="2">
    <source>
        <dbReference type="Proteomes" id="UP000499080"/>
    </source>
</evidence>
<organism evidence="1 2">
    <name type="scientific">Araneus ventricosus</name>
    <name type="common">Orbweaver spider</name>
    <name type="synonym">Epeira ventricosa</name>
    <dbReference type="NCBI Taxonomy" id="182803"/>
    <lineage>
        <taxon>Eukaryota</taxon>
        <taxon>Metazoa</taxon>
        <taxon>Ecdysozoa</taxon>
        <taxon>Arthropoda</taxon>
        <taxon>Chelicerata</taxon>
        <taxon>Arachnida</taxon>
        <taxon>Araneae</taxon>
        <taxon>Araneomorphae</taxon>
        <taxon>Entelegynae</taxon>
        <taxon>Araneoidea</taxon>
        <taxon>Araneidae</taxon>
        <taxon>Araneus</taxon>
    </lineage>
</organism>
<reference evidence="1 2" key="1">
    <citation type="journal article" date="2019" name="Sci. Rep.">
        <title>Orb-weaving spider Araneus ventricosus genome elucidates the spidroin gene catalogue.</title>
        <authorList>
            <person name="Kono N."/>
            <person name="Nakamura H."/>
            <person name="Ohtoshi R."/>
            <person name="Moran D.A.P."/>
            <person name="Shinohara A."/>
            <person name="Yoshida Y."/>
            <person name="Fujiwara M."/>
            <person name="Mori M."/>
            <person name="Tomita M."/>
            <person name="Arakawa K."/>
        </authorList>
    </citation>
    <scope>NUCLEOTIDE SEQUENCE [LARGE SCALE GENOMIC DNA]</scope>
</reference>
<dbReference type="Proteomes" id="UP000499080">
    <property type="component" value="Unassembled WGS sequence"/>
</dbReference>
<dbReference type="OrthoDB" id="6466020at2759"/>
<proteinExistence type="predicted"/>
<name>A0A4Y2AFK9_ARAVE</name>
<dbReference type="AlphaFoldDB" id="A0A4Y2AFK9"/>
<comment type="caution">
    <text evidence="1">The sequence shown here is derived from an EMBL/GenBank/DDBJ whole genome shotgun (WGS) entry which is preliminary data.</text>
</comment>
<evidence type="ECO:0008006" key="3">
    <source>
        <dbReference type="Google" id="ProtNLM"/>
    </source>
</evidence>
<keyword evidence="2" id="KW-1185">Reference proteome</keyword>
<protein>
    <recommendedName>
        <fullName evidence="3">Tc3 transposase DNA binding domain-containing protein</fullName>
    </recommendedName>
</protein>
<accession>A0A4Y2AFK9</accession>
<sequence length="96" mass="10792">MFDKCIRSVPAAAKACFQDLSDFERGVIVGAREMGHSISEVAMKFDFPLRPFHECTVNIGYPVKHDWNTSPGLTSLVSNCIGRMHVYEYVDNIINP</sequence>
<evidence type="ECO:0000313" key="1">
    <source>
        <dbReference type="EMBL" id="GBL77734.1"/>
    </source>
</evidence>